<accession>A0AAN8N1K0</accession>
<keyword evidence="3" id="KW-1185">Reference proteome</keyword>
<dbReference type="InterPro" id="IPR005545">
    <property type="entry name" value="YCII"/>
</dbReference>
<evidence type="ECO:0000313" key="3">
    <source>
        <dbReference type="Proteomes" id="UP001313282"/>
    </source>
</evidence>
<evidence type="ECO:0000259" key="1">
    <source>
        <dbReference type="Pfam" id="PF03795"/>
    </source>
</evidence>
<dbReference type="Pfam" id="PF03795">
    <property type="entry name" value="YCII"/>
    <property type="match status" value="1"/>
</dbReference>
<feature type="domain" description="YCII-related" evidence="1">
    <location>
        <begin position="57"/>
        <end position="151"/>
    </location>
</feature>
<dbReference type="Gene3D" id="3.30.70.1060">
    <property type="entry name" value="Dimeric alpha+beta barrel"/>
    <property type="match status" value="1"/>
</dbReference>
<proteinExistence type="predicted"/>
<dbReference type="InterPro" id="IPR051807">
    <property type="entry name" value="Sec-metab_biosynth-assoc"/>
</dbReference>
<dbReference type="PANTHER" id="PTHR33606">
    <property type="entry name" value="PROTEIN YCII"/>
    <property type="match status" value="1"/>
</dbReference>
<reference evidence="2 3" key="1">
    <citation type="submission" date="2019-10" db="EMBL/GenBank/DDBJ databases">
        <authorList>
            <person name="Palmer J.M."/>
        </authorList>
    </citation>
    <scope>NUCLEOTIDE SEQUENCE [LARGE SCALE GENOMIC DNA]</scope>
    <source>
        <strain evidence="2 3">TWF718</strain>
    </source>
</reference>
<dbReference type="AlphaFoldDB" id="A0AAN8N1K0"/>
<dbReference type="SUPFAM" id="SSF54909">
    <property type="entry name" value="Dimeric alpha+beta barrel"/>
    <property type="match status" value="1"/>
</dbReference>
<dbReference type="EMBL" id="JAVHNR010000003">
    <property type="protein sequence ID" value="KAK6347656.1"/>
    <property type="molecule type" value="Genomic_DNA"/>
</dbReference>
<dbReference type="Proteomes" id="UP001313282">
    <property type="component" value="Unassembled WGS sequence"/>
</dbReference>
<sequence length="158" mass="17795">MQAASRRFCALSISPIRSNRLLLPSLITNQQSPVRSILQSSRTWRTMATSSASQNEWLVILPDKPGAVERRLAVRGEHLKVANERAANGIINFGGVMLHEHIKEGETPKFKGSIMLMSVETKEEVLEIIKSDKYVENDVWDLDKVEIIPFKTALRKAL</sequence>
<gene>
    <name evidence="2" type="ORF">TWF718_005495</name>
</gene>
<protein>
    <recommendedName>
        <fullName evidence="1">YCII-related domain-containing protein</fullName>
    </recommendedName>
</protein>
<evidence type="ECO:0000313" key="2">
    <source>
        <dbReference type="EMBL" id="KAK6347656.1"/>
    </source>
</evidence>
<organism evidence="2 3">
    <name type="scientific">Orbilia javanica</name>
    <dbReference type="NCBI Taxonomy" id="47235"/>
    <lineage>
        <taxon>Eukaryota</taxon>
        <taxon>Fungi</taxon>
        <taxon>Dikarya</taxon>
        <taxon>Ascomycota</taxon>
        <taxon>Pezizomycotina</taxon>
        <taxon>Orbiliomycetes</taxon>
        <taxon>Orbiliales</taxon>
        <taxon>Orbiliaceae</taxon>
        <taxon>Orbilia</taxon>
    </lineage>
</organism>
<dbReference type="InterPro" id="IPR011008">
    <property type="entry name" value="Dimeric_a/b-barrel"/>
</dbReference>
<name>A0AAN8N1K0_9PEZI</name>
<comment type="caution">
    <text evidence="2">The sequence shown here is derived from an EMBL/GenBank/DDBJ whole genome shotgun (WGS) entry which is preliminary data.</text>
</comment>
<dbReference type="PANTHER" id="PTHR33606:SF3">
    <property type="entry name" value="PROTEIN YCII"/>
    <property type="match status" value="1"/>
</dbReference>